<dbReference type="InterPro" id="IPR036412">
    <property type="entry name" value="HAD-like_sf"/>
</dbReference>
<reference evidence="23" key="1">
    <citation type="journal article" date="2008" name="Nat. Genet.">
        <title>The Pristionchus pacificus genome provides a unique perspective on nematode lifestyle and parasitism.</title>
        <authorList>
            <person name="Dieterich C."/>
            <person name="Clifton S.W."/>
            <person name="Schuster L.N."/>
            <person name="Chinwalla A."/>
            <person name="Delehaunty K."/>
            <person name="Dinkelacker I."/>
            <person name="Fulton L."/>
            <person name="Fulton R."/>
            <person name="Godfrey J."/>
            <person name="Minx P."/>
            <person name="Mitreva M."/>
            <person name="Roeseler W."/>
            <person name="Tian H."/>
            <person name="Witte H."/>
            <person name="Yang S.P."/>
            <person name="Wilson R.K."/>
            <person name="Sommer R.J."/>
        </authorList>
    </citation>
    <scope>NUCLEOTIDE SEQUENCE [LARGE SCALE GENOMIC DNA]</scope>
    <source>
        <strain evidence="23">PS312</strain>
    </source>
</reference>
<feature type="binding site" evidence="21">
    <location>
        <position position="514"/>
    </location>
    <ligand>
        <name>Mg(2+)</name>
        <dbReference type="ChEBI" id="CHEBI:18420"/>
        <label>1</label>
    </ligand>
</feature>
<dbReference type="NCBIfam" id="TIGR01484">
    <property type="entry name" value="HAD-SF-IIB"/>
    <property type="match status" value="1"/>
</dbReference>
<dbReference type="InterPro" id="IPR041048">
    <property type="entry name" value="RuvB-like_C"/>
</dbReference>
<dbReference type="GO" id="GO:0031011">
    <property type="term" value="C:Ino80 complex"/>
    <property type="evidence" value="ECO:0000318"/>
    <property type="project" value="GO_Central"/>
</dbReference>
<feature type="binding site" evidence="20">
    <location>
        <position position="683"/>
    </location>
    <ligand>
        <name>alpha-D-mannose 1-phosphate</name>
        <dbReference type="ChEBI" id="CHEBI:58409"/>
    </ligand>
</feature>
<evidence type="ECO:0000256" key="11">
    <source>
        <dbReference type="ARBA" id="ARBA00022741"/>
    </source>
</evidence>
<dbReference type="Gene3D" id="3.40.50.300">
    <property type="entry name" value="P-loop containing nucleotide triphosphate hydrolases"/>
    <property type="match status" value="1"/>
</dbReference>
<keyword evidence="17" id="KW-0539">Nucleus</keyword>
<dbReference type="Gene3D" id="2.40.50.360">
    <property type="entry name" value="RuvB-like helicase, domain II"/>
    <property type="match status" value="1"/>
</dbReference>
<dbReference type="GO" id="GO:0010628">
    <property type="term" value="P:positive regulation of gene expression"/>
    <property type="evidence" value="ECO:0007669"/>
    <property type="project" value="UniProtKB-ARBA"/>
</dbReference>
<comment type="cofactor">
    <cofactor evidence="21">
        <name>Mg(2+)</name>
        <dbReference type="ChEBI" id="CHEBI:18420"/>
    </cofactor>
</comment>
<dbReference type="PANTHER" id="PTHR11093">
    <property type="entry name" value="RUVB-RELATED REPTIN AND PONTIN"/>
    <property type="match status" value="1"/>
</dbReference>
<keyword evidence="15 21" id="KW-0460">Magnesium</keyword>
<gene>
    <name evidence="22" type="primary">WBGene00089902</name>
</gene>
<evidence type="ECO:0000256" key="5">
    <source>
        <dbReference type="ARBA" id="ARBA00009736"/>
    </source>
</evidence>
<dbReference type="GO" id="GO:0016787">
    <property type="term" value="F:hydrolase activity"/>
    <property type="evidence" value="ECO:0007669"/>
    <property type="project" value="UniProtKB-KW"/>
</dbReference>
<dbReference type="FunFam" id="3.30.1240.20:FF:000001">
    <property type="entry name" value="Phosphomannomutase"/>
    <property type="match status" value="1"/>
</dbReference>
<feature type="binding site" evidence="20">
    <location>
        <position position="685"/>
    </location>
    <ligand>
        <name>alpha-D-mannose 1-phosphate</name>
        <dbReference type="ChEBI" id="CHEBI:58409"/>
    </ligand>
</feature>
<dbReference type="Pfam" id="PF03332">
    <property type="entry name" value="PMM"/>
    <property type="match status" value="1"/>
</dbReference>
<evidence type="ECO:0000256" key="18">
    <source>
        <dbReference type="ARBA" id="ARBA00080575"/>
    </source>
</evidence>
<dbReference type="InterPro" id="IPR010339">
    <property type="entry name" value="TIP49_P-loop"/>
</dbReference>
<dbReference type="InterPro" id="IPR042487">
    <property type="entry name" value="RuvBL1/2_DNA/RNA_bd_dom"/>
</dbReference>
<dbReference type="Gene3D" id="3.40.50.1000">
    <property type="entry name" value="HAD superfamily/HAD-like"/>
    <property type="match status" value="1"/>
</dbReference>
<proteinExistence type="inferred from homology"/>
<dbReference type="InterPro" id="IPR043169">
    <property type="entry name" value="PMM_cap"/>
</dbReference>
<keyword evidence="10 21" id="KW-0479">Metal-binding</keyword>
<accession>A0A8R1Y6K9</accession>
<evidence type="ECO:0000256" key="9">
    <source>
        <dbReference type="ARBA" id="ARBA00022490"/>
    </source>
</evidence>
<evidence type="ECO:0000256" key="19">
    <source>
        <dbReference type="PIRSR" id="PIRSR605002-1"/>
    </source>
</evidence>
<dbReference type="GO" id="GO:0046872">
    <property type="term" value="F:metal ion binding"/>
    <property type="evidence" value="ECO:0007669"/>
    <property type="project" value="UniProtKB-KW"/>
</dbReference>
<dbReference type="SFLD" id="SFLDS00003">
    <property type="entry name" value="Haloacid_Dehalogenase"/>
    <property type="match status" value="1"/>
</dbReference>
<dbReference type="SFLD" id="SFLDG01140">
    <property type="entry name" value="C2.B:_Phosphomannomutase_and_P"/>
    <property type="match status" value="1"/>
</dbReference>
<dbReference type="FunFam" id="2.40.50.360:FF:000001">
    <property type="entry name" value="RuvB-like helicase"/>
    <property type="match status" value="1"/>
</dbReference>
<evidence type="ECO:0000256" key="12">
    <source>
        <dbReference type="ARBA" id="ARBA00022801"/>
    </source>
</evidence>
<comment type="similarity">
    <text evidence="5">Belongs to the eukaryotic PMM family.</text>
</comment>
<accession>A0A2A6BGD4</accession>
<dbReference type="EC" id="5.4.2.8" evidence="8"/>
<dbReference type="GO" id="GO:0009298">
    <property type="term" value="P:GDP-mannose biosynthetic process"/>
    <property type="evidence" value="ECO:0007669"/>
    <property type="project" value="UniProtKB-UniPathway"/>
</dbReference>
<organism evidence="22 23">
    <name type="scientific">Pristionchus pacificus</name>
    <name type="common">Parasitic nematode worm</name>
    <dbReference type="NCBI Taxonomy" id="54126"/>
    <lineage>
        <taxon>Eukaryota</taxon>
        <taxon>Metazoa</taxon>
        <taxon>Ecdysozoa</taxon>
        <taxon>Nematoda</taxon>
        <taxon>Chromadorea</taxon>
        <taxon>Rhabditida</taxon>
        <taxon>Rhabditina</taxon>
        <taxon>Diplogasteromorpha</taxon>
        <taxon>Diplogasteroidea</taxon>
        <taxon>Neodiplogasteridae</taxon>
        <taxon>Pristionchus</taxon>
    </lineage>
</organism>
<evidence type="ECO:0000256" key="16">
    <source>
        <dbReference type="ARBA" id="ARBA00023235"/>
    </source>
</evidence>
<dbReference type="EC" id="3.6.4.12" evidence="7"/>
<feature type="binding site" evidence="21">
    <location>
        <position position="728"/>
    </location>
    <ligand>
        <name>Mg(2+)</name>
        <dbReference type="ChEBI" id="CHEBI:18420"/>
        <label>1</label>
    </ligand>
</feature>
<evidence type="ECO:0000256" key="20">
    <source>
        <dbReference type="PIRSR" id="PIRSR605002-2"/>
    </source>
</evidence>
<evidence type="ECO:0000313" key="22">
    <source>
        <dbReference type="EnsemblMetazoa" id="PPA00348.1"/>
    </source>
</evidence>
<keyword evidence="12" id="KW-0378">Hydrolase</keyword>
<keyword evidence="9" id="KW-0963">Cytoplasm</keyword>
<evidence type="ECO:0000256" key="21">
    <source>
        <dbReference type="PIRSR" id="PIRSR605002-3"/>
    </source>
</evidence>
<dbReference type="GO" id="GO:0000492">
    <property type="term" value="P:box C/D snoRNP assembly"/>
    <property type="evidence" value="ECO:0000318"/>
    <property type="project" value="GO_Central"/>
</dbReference>
<keyword evidence="23" id="KW-1185">Reference proteome</keyword>
<dbReference type="InterPro" id="IPR027238">
    <property type="entry name" value="RuvB-like"/>
</dbReference>
<dbReference type="GO" id="GO:0097255">
    <property type="term" value="C:R2TP complex"/>
    <property type="evidence" value="ECO:0000318"/>
    <property type="project" value="GO_Central"/>
</dbReference>
<evidence type="ECO:0000256" key="4">
    <source>
        <dbReference type="ARBA" id="ARBA00007519"/>
    </source>
</evidence>
<dbReference type="SFLD" id="SFLDG01143">
    <property type="entry name" value="C2.B.3:_Phosphomannomutase_Lik"/>
    <property type="match status" value="1"/>
</dbReference>
<name>A0A2A6BGD4_PRIPA</name>
<evidence type="ECO:0000256" key="15">
    <source>
        <dbReference type="ARBA" id="ARBA00022842"/>
    </source>
</evidence>
<comment type="similarity">
    <text evidence="4">Belongs to the RuvB family.</text>
</comment>
<keyword evidence="14" id="KW-0067">ATP-binding</keyword>
<dbReference type="InterPro" id="IPR023214">
    <property type="entry name" value="HAD_sf"/>
</dbReference>
<evidence type="ECO:0000256" key="14">
    <source>
        <dbReference type="ARBA" id="ARBA00022840"/>
    </source>
</evidence>
<evidence type="ECO:0000256" key="6">
    <source>
        <dbReference type="ARBA" id="ARBA00011738"/>
    </source>
</evidence>
<evidence type="ECO:0000256" key="10">
    <source>
        <dbReference type="ARBA" id="ARBA00022723"/>
    </source>
</evidence>
<keyword evidence="11" id="KW-0547">Nucleotide-binding</keyword>
<dbReference type="SUPFAM" id="SSF50249">
    <property type="entry name" value="Nucleic acid-binding proteins"/>
    <property type="match status" value="1"/>
</dbReference>
<dbReference type="SFLD" id="SFLDF00445">
    <property type="entry name" value="alpha-phosphomannomutase"/>
    <property type="match status" value="1"/>
</dbReference>
<dbReference type="GO" id="GO:0005524">
    <property type="term" value="F:ATP binding"/>
    <property type="evidence" value="ECO:0007669"/>
    <property type="project" value="UniProtKB-KW"/>
</dbReference>
<feature type="binding site" evidence="20">
    <location>
        <position position="638"/>
    </location>
    <ligand>
        <name>alpha-D-mannose 1-phosphate</name>
        <dbReference type="ChEBI" id="CHEBI:58409"/>
    </ligand>
</feature>
<keyword evidence="13" id="KW-0347">Helicase</keyword>
<evidence type="ECO:0000313" key="23">
    <source>
        <dbReference type="Proteomes" id="UP000005239"/>
    </source>
</evidence>
<dbReference type="GO" id="GO:0035267">
    <property type="term" value="C:NuA4 histone acetyltransferase complex"/>
    <property type="evidence" value="ECO:0000318"/>
    <property type="project" value="GO_Central"/>
</dbReference>
<comment type="pathway">
    <text evidence="3">Nucleotide-sugar biosynthesis; GDP-alpha-D-mannose biosynthesis; alpha-D-mannose 1-phosphate from D-fructose 6-phosphate: step 2/2.</text>
</comment>
<dbReference type="FunFam" id="1.10.8.60:FF:000010">
    <property type="entry name" value="RuvB-like helicase"/>
    <property type="match status" value="1"/>
</dbReference>
<sequence length="820" mass="91160">MDLDMPTSNTRMVNIEEVQSTARSQRVAAHSHVKGLGLHPESKEALPKVPFCPMVASEVYSSEVKKTEVLMENFRRAIGLRVREKKEVFEGEVTELAPIEVDNPTGYGKAIDSVRLSLKTVRGSKQLKLDPSIYDSIIKQRIECGDIIYIEANSGAVKRVGRCDVYASEFDLEADEFVPLPKGDVHKQKEIVQDVTLHDLDVANARPQGTRGDVTSLVSQLIKPKKTEITDRLRSEINKVVNGHIEQGIAELVPGVLFIDECHMLDIESFTYLHRALESSFAPIVIFATNRGMCKIRGTDEVSPHGMPNDLLDRLLIIPTKKYDQAEIHSIVKTRAEAEGVKMEAAALDQLAKLGKESSLRYVVQLLTPSKLLAQMSGRDTVIKSDVEEASTLFIDSKRSACVSAREQEEKRAAAAACTQAPPTNPAAVAPPPTAPAAATFIAPAAAAANSSLLAAPAAAPVDEPMDTPLPIHQQRLIHSQILRRLSPLVSSLLSPMSSSAPLSKLPLLLFDVDGTLTVPRLRMTPELGDYLLQLRAKGVPLAVVGGSDLKKVTEQLGDSLEDVQSRFDYVFTENGLVGFKGTTPLPVASIQSRLGERDLQRLINWVLAYFARLELPCKRGNFVEFRSGMLNFSPIGRSCSYEERIEFNAYDKEHGIRVKFAEEMRREFADLDLEVAIGGQISVDVFPRGWDKTYCLRYLEDYETIHFFGDRTMEGGNDHAIFVDPRTVGHTVTSPEDTREQLFYIFVYLFISSFCDRPPDPMSYRVSHGLSLLSFVILAFGIDFFVSSRLVGDVYYIRRAPRLFLFRFIQLWVVCNVAK</sequence>
<feature type="binding site" evidence="21">
    <location>
        <position position="725"/>
    </location>
    <ligand>
        <name>Mg(2+)</name>
        <dbReference type="ChEBI" id="CHEBI:18420"/>
        <label>1</label>
    </ligand>
</feature>
<reference evidence="22" key="2">
    <citation type="submission" date="2022-06" db="UniProtKB">
        <authorList>
            <consortium name="EnsemblMetazoa"/>
        </authorList>
    </citation>
    <scope>IDENTIFICATION</scope>
    <source>
        <strain evidence="22">PS312</strain>
    </source>
</reference>
<dbReference type="Gene3D" id="3.30.1240.20">
    <property type="match status" value="1"/>
</dbReference>
<feature type="binding site" evidence="21">
    <location>
        <position position="723"/>
    </location>
    <ligand>
        <name>Mg(2+)</name>
        <dbReference type="ChEBI" id="CHEBI:18420"/>
        <label>1</label>
    </ligand>
</feature>
<feature type="active site" description="Nucleophile" evidence="19">
    <location>
        <position position="512"/>
    </location>
</feature>
<dbReference type="InterPro" id="IPR006379">
    <property type="entry name" value="HAD-SF_hydro_IIB"/>
</dbReference>
<dbReference type="InterPro" id="IPR027417">
    <property type="entry name" value="P-loop_NTPase"/>
</dbReference>
<dbReference type="SUPFAM" id="SSF52540">
    <property type="entry name" value="P-loop containing nucleoside triphosphate hydrolases"/>
    <property type="match status" value="1"/>
</dbReference>
<dbReference type="EnsemblMetazoa" id="PPA00348.1">
    <property type="protein sequence ID" value="PPA00348.1"/>
    <property type="gene ID" value="WBGene00089902"/>
</dbReference>
<feature type="binding site" evidence="20">
    <location>
        <position position="645"/>
    </location>
    <ligand>
        <name>alpha-D-mannose 1-phosphate</name>
        <dbReference type="ChEBI" id="CHEBI:58409"/>
    </ligand>
</feature>
<dbReference type="InterPro" id="IPR005002">
    <property type="entry name" value="PMM"/>
</dbReference>
<evidence type="ECO:0000256" key="3">
    <source>
        <dbReference type="ARBA" id="ARBA00004699"/>
    </source>
</evidence>
<comment type="subunit">
    <text evidence="6">Homodimer.</text>
</comment>
<dbReference type="GO" id="GO:0004615">
    <property type="term" value="F:phosphomannomutase activity"/>
    <property type="evidence" value="ECO:0007669"/>
    <property type="project" value="UniProtKB-EC"/>
</dbReference>
<dbReference type="AlphaFoldDB" id="A0A2A6BGD4"/>
<feature type="binding site" evidence="21">
    <location>
        <position position="512"/>
    </location>
    <ligand>
        <name>Mg(2+)</name>
        <dbReference type="ChEBI" id="CHEBI:18420"/>
        <label>1</label>
    </ligand>
</feature>
<dbReference type="CDD" id="cd02585">
    <property type="entry name" value="HAD_PMM"/>
    <property type="match status" value="1"/>
</dbReference>
<feature type="binding site" evidence="20">
    <location>
        <position position="521"/>
    </location>
    <ligand>
        <name>alpha-D-mannose 1-phosphate</name>
        <dbReference type="ChEBI" id="CHEBI:58409"/>
    </ligand>
</feature>
<dbReference type="Proteomes" id="UP000005239">
    <property type="component" value="Unassembled WGS sequence"/>
</dbReference>
<evidence type="ECO:0000256" key="8">
    <source>
        <dbReference type="ARBA" id="ARBA00012730"/>
    </source>
</evidence>
<keyword evidence="16" id="KW-0413">Isomerase</keyword>
<dbReference type="Pfam" id="PF06068">
    <property type="entry name" value="TIP49"/>
    <property type="match status" value="1"/>
</dbReference>
<protein>
    <recommendedName>
        <fullName evidence="18">Pontin</fullName>
        <ecNumber evidence="7">3.6.4.12</ecNumber>
        <ecNumber evidence="8">5.4.2.8</ecNumber>
    </recommendedName>
</protein>
<feature type="active site" description="Proton donor/acceptor" evidence="19">
    <location>
        <position position="514"/>
    </location>
</feature>
<dbReference type="GO" id="GO:0006357">
    <property type="term" value="P:regulation of transcription by RNA polymerase II"/>
    <property type="evidence" value="ECO:0000318"/>
    <property type="project" value="GO_Central"/>
</dbReference>
<feature type="binding site" evidence="20">
    <location>
        <position position="627"/>
    </location>
    <ligand>
        <name>alpha-D-mannose 1-phosphate</name>
        <dbReference type="ChEBI" id="CHEBI:58409"/>
    </ligand>
</feature>
<evidence type="ECO:0000256" key="17">
    <source>
        <dbReference type="ARBA" id="ARBA00023242"/>
    </source>
</evidence>
<dbReference type="InterPro" id="IPR012340">
    <property type="entry name" value="NA-bd_OB-fold"/>
</dbReference>
<comment type="subcellular location">
    <subcellularLocation>
        <location evidence="2">Cytoplasm</location>
    </subcellularLocation>
    <subcellularLocation>
        <location evidence="1">Nucleus</location>
    </subcellularLocation>
</comment>
<dbReference type="GO" id="GO:0000812">
    <property type="term" value="C:Swr1 complex"/>
    <property type="evidence" value="ECO:0000318"/>
    <property type="project" value="GO_Central"/>
</dbReference>
<dbReference type="SUPFAM" id="SSF56784">
    <property type="entry name" value="HAD-like"/>
    <property type="match status" value="1"/>
</dbReference>
<evidence type="ECO:0000256" key="1">
    <source>
        <dbReference type="ARBA" id="ARBA00004123"/>
    </source>
</evidence>
<dbReference type="GO" id="GO:0003678">
    <property type="term" value="F:DNA helicase activity"/>
    <property type="evidence" value="ECO:0000318"/>
    <property type="project" value="GO_Central"/>
</dbReference>
<evidence type="ECO:0000256" key="13">
    <source>
        <dbReference type="ARBA" id="ARBA00022806"/>
    </source>
</evidence>
<dbReference type="Pfam" id="PF17856">
    <property type="entry name" value="TIP49_C"/>
    <property type="match status" value="1"/>
</dbReference>
<feature type="binding site" evidence="21">
    <location>
        <position position="711"/>
    </location>
    <ligand>
        <name>Mg(2+)</name>
        <dbReference type="ChEBI" id="CHEBI:18420"/>
        <label>1</label>
    </ligand>
</feature>
<evidence type="ECO:0000256" key="7">
    <source>
        <dbReference type="ARBA" id="ARBA00012551"/>
    </source>
</evidence>
<dbReference type="Gene3D" id="1.10.8.60">
    <property type="match status" value="1"/>
</dbReference>
<evidence type="ECO:0000256" key="2">
    <source>
        <dbReference type="ARBA" id="ARBA00004496"/>
    </source>
</evidence>
<dbReference type="GO" id="GO:0005737">
    <property type="term" value="C:cytoplasm"/>
    <property type="evidence" value="ECO:0007669"/>
    <property type="project" value="UniProtKB-SubCell"/>
</dbReference>
<dbReference type="GO" id="GO:0006338">
    <property type="term" value="P:chromatin remodeling"/>
    <property type="evidence" value="ECO:0000318"/>
    <property type="project" value="GO_Central"/>
</dbReference>